<evidence type="ECO:0000259" key="1">
    <source>
        <dbReference type="Pfam" id="PF03358"/>
    </source>
</evidence>
<dbReference type="InterPro" id="IPR005025">
    <property type="entry name" value="FMN_Rdtase-like_dom"/>
</dbReference>
<evidence type="ECO:0000313" key="2">
    <source>
        <dbReference type="EMBL" id="RQP80449.1"/>
    </source>
</evidence>
<dbReference type="Proteomes" id="UP000273734">
    <property type="component" value="Unassembled WGS sequence"/>
</dbReference>
<reference evidence="2 3" key="1">
    <citation type="submission" date="2018-08" db="EMBL/GenBank/DDBJ databases">
        <title>Comparative analysis of Burkholderia isolates from Puerto Rico.</title>
        <authorList>
            <person name="Hall C."/>
            <person name="Sahl J."/>
            <person name="Wagner D."/>
        </authorList>
    </citation>
    <scope>NUCLEOTIDE SEQUENCE [LARGE SCALE GENOMIC DNA]</scope>
    <source>
        <strain evidence="2 3">Bp8964</strain>
    </source>
</reference>
<organism evidence="2 3">
    <name type="scientific">Burkholderia ubonensis</name>
    <dbReference type="NCBI Taxonomy" id="101571"/>
    <lineage>
        <taxon>Bacteria</taxon>
        <taxon>Pseudomonadati</taxon>
        <taxon>Pseudomonadota</taxon>
        <taxon>Betaproteobacteria</taxon>
        <taxon>Burkholderiales</taxon>
        <taxon>Burkholderiaceae</taxon>
        <taxon>Burkholderia</taxon>
        <taxon>Burkholderia cepacia complex</taxon>
    </lineage>
</organism>
<comment type="caution">
    <text evidence="2">The sequence shown here is derived from an EMBL/GenBank/DDBJ whole genome shotgun (WGS) entry which is preliminary data.</text>
</comment>
<feature type="domain" description="NADPH-dependent FMN reductase-like" evidence="1">
    <location>
        <begin position="67"/>
        <end position="139"/>
    </location>
</feature>
<dbReference type="SUPFAM" id="SSF52218">
    <property type="entry name" value="Flavoproteins"/>
    <property type="match status" value="1"/>
</dbReference>
<dbReference type="InterPro" id="IPR029039">
    <property type="entry name" value="Flavoprotein-like_sf"/>
</dbReference>
<dbReference type="Pfam" id="PF03358">
    <property type="entry name" value="FMN_red"/>
    <property type="match status" value="1"/>
</dbReference>
<proteinExistence type="predicted"/>
<dbReference type="AlphaFoldDB" id="A0AB74DBD7"/>
<dbReference type="GO" id="GO:0016491">
    <property type="term" value="F:oxidoreductase activity"/>
    <property type="evidence" value="ECO:0007669"/>
    <property type="project" value="InterPro"/>
</dbReference>
<dbReference type="EMBL" id="QTNY01000005">
    <property type="protein sequence ID" value="RQP80449.1"/>
    <property type="molecule type" value="Genomic_DNA"/>
</dbReference>
<name>A0AB74DBD7_9BURK</name>
<dbReference type="Gene3D" id="3.40.50.360">
    <property type="match status" value="1"/>
</dbReference>
<dbReference type="RefSeq" id="WP_095401755.1">
    <property type="nucleotide sequence ID" value="NZ_NQMX01000045.1"/>
</dbReference>
<gene>
    <name evidence="2" type="ORF">DF015_09390</name>
</gene>
<sequence>MDEARFVLQPQFHAEPWFRVFKNFEFTGSLHVGDICLAYDFVRISSWVPYKRGDRRGPGPKRFIEIPEFSAVPQLIHDADVSVVGTAVYKGAYTERFTHMPDLADMSALARKPVIPTATGASPALASEIDYHLRSLCLLFDASIAT</sequence>
<accession>A0AB74DBD7</accession>
<protein>
    <recommendedName>
        <fullName evidence="1">NADPH-dependent FMN reductase-like domain-containing protein</fullName>
    </recommendedName>
</protein>
<evidence type="ECO:0000313" key="3">
    <source>
        <dbReference type="Proteomes" id="UP000273734"/>
    </source>
</evidence>